<feature type="compositionally biased region" description="Basic and acidic residues" evidence="1">
    <location>
        <begin position="195"/>
        <end position="208"/>
    </location>
</feature>
<sequence>MQTVTDTPPELLASAVKKPDDKYNSIKPPRKAGDVTELRNKYGYNLPPIATLHRIYDLEQNRNLVSTMMRSQTPQVIRLLFTGRLPVGYFNDLCYGQSKQVPPKKSYHYEPKRERVVNLWEPRRKASTSEREITRAINDARSRHRQRLNAISKKAHDHSKNIEGVLLRHLMIEPRGLKAYFNKLERESQRMLEQLERGKCNRSDRKSIALDTSSISSSPRSTQMRQPPPTKLGKSPVLMKTTTAELPESPKVAIKQNTSTKTNGITADVKAIKIKEKGKDPIPVRRDCTPEKVAESEELILPDNKTPVASPADISEAPQMNENGKVPTPVSRYSTPSTVADSEDSILPDNKTPDALSADIGEMPRVTEKGNVPTPESRDSTPATVGDTEEVFFPDKAPDASFADIGEETRIKPTQLSPLTEETPTPPSQNTSPV</sequence>
<feature type="region of interest" description="Disordered" evidence="1">
    <location>
        <begin position="195"/>
        <end position="236"/>
    </location>
</feature>
<feature type="region of interest" description="Disordered" evidence="1">
    <location>
        <begin position="281"/>
        <end position="434"/>
    </location>
</feature>
<dbReference type="Proteomes" id="UP001347796">
    <property type="component" value="Unassembled WGS sequence"/>
</dbReference>
<gene>
    <name evidence="2" type="ORF">SNE40_022642</name>
</gene>
<evidence type="ECO:0000313" key="2">
    <source>
        <dbReference type="EMBL" id="KAK6165797.1"/>
    </source>
</evidence>
<reference evidence="2 3" key="1">
    <citation type="submission" date="2024-01" db="EMBL/GenBank/DDBJ databases">
        <title>The genome of the rayed Mediterranean limpet Patella caerulea (Linnaeus, 1758).</title>
        <authorList>
            <person name="Anh-Thu Weber A."/>
            <person name="Halstead-Nussloch G."/>
        </authorList>
    </citation>
    <scope>NUCLEOTIDE SEQUENCE [LARGE SCALE GENOMIC DNA]</scope>
    <source>
        <strain evidence="2">AATW-2023a</strain>
        <tissue evidence="2">Whole specimen</tissue>
    </source>
</reference>
<feature type="compositionally biased region" description="Polar residues" evidence="1">
    <location>
        <begin position="331"/>
        <end position="340"/>
    </location>
</feature>
<keyword evidence="3" id="KW-1185">Reference proteome</keyword>
<feature type="compositionally biased region" description="Low complexity" evidence="1">
    <location>
        <begin position="413"/>
        <end position="423"/>
    </location>
</feature>
<evidence type="ECO:0000256" key="1">
    <source>
        <dbReference type="SAM" id="MobiDB-lite"/>
    </source>
</evidence>
<feature type="region of interest" description="Disordered" evidence="1">
    <location>
        <begin position="1"/>
        <end position="32"/>
    </location>
</feature>
<dbReference type="AlphaFoldDB" id="A0AAN8IW12"/>
<proteinExistence type="predicted"/>
<feature type="compositionally biased region" description="Basic and acidic residues" evidence="1">
    <location>
        <begin position="281"/>
        <end position="295"/>
    </location>
</feature>
<organism evidence="2 3">
    <name type="scientific">Patella caerulea</name>
    <name type="common">Rayed Mediterranean limpet</name>
    <dbReference type="NCBI Taxonomy" id="87958"/>
    <lineage>
        <taxon>Eukaryota</taxon>
        <taxon>Metazoa</taxon>
        <taxon>Spiralia</taxon>
        <taxon>Lophotrochozoa</taxon>
        <taxon>Mollusca</taxon>
        <taxon>Gastropoda</taxon>
        <taxon>Patellogastropoda</taxon>
        <taxon>Patelloidea</taxon>
        <taxon>Patellidae</taxon>
        <taxon>Patella</taxon>
    </lineage>
</organism>
<accession>A0AAN8IW12</accession>
<comment type="caution">
    <text evidence="2">The sequence shown here is derived from an EMBL/GenBank/DDBJ whole genome shotgun (WGS) entry which is preliminary data.</text>
</comment>
<evidence type="ECO:0000313" key="3">
    <source>
        <dbReference type="Proteomes" id="UP001347796"/>
    </source>
</evidence>
<protein>
    <submittedName>
        <fullName evidence="2">Uncharacterized protein</fullName>
    </submittedName>
</protein>
<name>A0AAN8IW12_PATCE</name>
<dbReference type="EMBL" id="JAZGQO010000021">
    <property type="protein sequence ID" value="KAK6165797.1"/>
    <property type="molecule type" value="Genomic_DNA"/>
</dbReference>